<name>A0ABW3FHY0_9HYPH</name>
<evidence type="ECO:0000256" key="9">
    <source>
        <dbReference type="SAM" id="MobiDB-lite"/>
    </source>
</evidence>
<dbReference type="PANTHER" id="PTHR22777">
    <property type="entry name" value="HEMOLYSIN-RELATED"/>
    <property type="match status" value="1"/>
</dbReference>
<reference evidence="14" key="1">
    <citation type="journal article" date="2019" name="Int. J. Syst. Evol. Microbiol.">
        <title>The Global Catalogue of Microorganisms (GCM) 10K type strain sequencing project: providing services to taxonomists for standard genome sequencing and annotation.</title>
        <authorList>
            <consortium name="The Broad Institute Genomics Platform"/>
            <consortium name="The Broad Institute Genome Sequencing Center for Infectious Disease"/>
            <person name="Wu L."/>
            <person name="Ma J."/>
        </authorList>
    </citation>
    <scope>NUCLEOTIDE SEQUENCE [LARGE SCALE GENOMIC DNA]</scope>
    <source>
        <strain evidence="14">CCUG 60023</strain>
    </source>
</reference>
<organism evidence="13 14">
    <name type="scientific">Pseudahrensia aquimaris</name>
    <dbReference type="NCBI Taxonomy" id="744461"/>
    <lineage>
        <taxon>Bacteria</taxon>
        <taxon>Pseudomonadati</taxon>
        <taxon>Pseudomonadota</taxon>
        <taxon>Alphaproteobacteria</taxon>
        <taxon>Hyphomicrobiales</taxon>
        <taxon>Ahrensiaceae</taxon>
        <taxon>Pseudahrensia</taxon>
    </lineage>
</organism>
<feature type="transmembrane region" description="Helical" evidence="10">
    <location>
        <begin position="57"/>
        <end position="81"/>
    </location>
</feature>
<evidence type="ECO:0000256" key="4">
    <source>
        <dbReference type="ARBA" id="ARBA00022989"/>
    </source>
</evidence>
<comment type="caution">
    <text evidence="13">The sequence shown here is derived from an EMBL/GenBank/DDBJ whole genome shotgun (WGS) entry which is preliminary data.</text>
</comment>
<feature type="domain" description="CBS" evidence="11">
    <location>
        <begin position="198"/>
        <end position="258"/>
    </location>
</feature>
<dbReference type="RefSeq" id="WP_377211796.1">
    <property type="nucleotide sequence ID" value="NZ_JBHTJV010000003.1"/>
</dbReference>
<feature type="transmembrane region" description="Helical" evidence="10">
    <location>
        <begin position="6"/>
        <end position="36"/>
    </location>
</feature>
<evidence type="ECO:0000256" key="2">
    <source>
        <dbReference type="ARBA" id="ARBA00022692"/>
    </source>
</evidence>
<dbReference type="InterPro" id="IPR002550">
    <property type="entry name" value="CNNM"/>
</dbReference>
<comment type="subcellular location">
    <subcellularLocation>
        <location evidence="1">Membrane</location>
        <topology evidence="1">Multi-pass membrane protein</topology>
    </subcellularLocation>
</comment>
<dbReference type="PROSITE" id="PS51846">
    <property type="entry name" value="CNNM"/>
    <property type="match status" value="1"/>
</dbReference>
<dbReference type="Proteomes" id="UP001597101">
    <property type="component" value="Unassembled WGS sequence"/>
</dbReference>
<keyword evidence="14" id="KW-1185">Reference proteome</keyword>
<dbReference type="InterPro" id="IPR044751">
    <property type="entry name" value="Ion_transp-like_CBS"/>
</dbReference>
<keyword evidence="2 8" id="KW-0812">Transmembrane</keyword>
<dbReference type="PROSITE" id="PS51371">
    <property type="entry name" value="CBS"/>
    <property type="match status" value="2"/>
</dbReference>
<dbReference type="PANTHER" id="PTHR22777:SF4">
    <property type="entry name" value="UPF0053 PROTEIN SLL1254"/>
    <property type="match status" value="1"/>
</dbReference>
<dbReference type="Gene3D" id="3.10.580.10">
    <property type="entry name" value="CBS-domain"/>
    <property type="match status" value="1"/>
</dbReference>
<feature type="transmembrane region" description="Helical" evidence="10">
    <location>
        <begin position="119"/>
        <end position="139"/>
    </location>
</feature>
<evidence type="ECO:0000259" key="11">
    <source>
        <dbReference type="PROSITE" id="PS51371"/>
    </source>
</evidence>
<dbReference type="CDD" id="cd04590">
    <property type="entry name" value="CBS_pair_CorC_HlyC_assoc"/>
    <property type="match status" value="1"/>
</dbReference>
<evidence type="ECO:0000259" key="12">
    <source>
        <dbReference type="PROSITE" id="PS51846"/>
    </source>
</evidence>
<accession>A0ABW3FHY0</accession>
<evidence type="ECO:0000256" key="5">
    <source>
        <dbReference type="ARBA" id="ARBA00023122"/>
    </source>
</evidence>
<protein>
    <submittedName>
        <fullName evidence="13">CNNM domain-containing protein</fullName>
    </submittedName>
</protein>
<feature type="region of interest" description="Disordered" evidence="9">
    <location>
        <begin position="342"/>
        <end position="362"/>
    </location>
</feature>
<dbReference type="EMBL" id="JBHTJV010000003">
    <property type="protein sequence ID" value="MFD0915957.1"/>
    <property type="molecule type" value="Genomic_DNA"/>
</dbReference>
<evidence type="ECO:0000256" key="10">
    <source>
        <dbReference type="SAM" id="Phobius"/>
    </source>
</evidence>
<keyword evidence="4 8" id="KW-1133">Transmembrane helix</keyword>
<keyword evidence="3" id="KW-0677">Repeat</keyword>
<sequence>MTLLIIYVLIATGVSFLCSILEAVLLSVSPSYLGALKKQNPSVGNKMAALQKDIDRPLAAILTLNTIAHTIGAAGAGAQAAAVFGDASLTIFSIILTLIILFASEIIPKTLGATYWKSLVPFVTRVLPVLIFLLAPLVWCSQLLSKLVSGGKAKGVVTREEIAALADIGREQGVVGEQHSRIVRNLLRFHKVTVEDVMTPRTVVYAQPASTTVGEMVAHMEDLRFSRIPIYEDSIDNVVGIVLKNDLFAAALRSETDKPLSALKRDAMRVPAATTLEDFFAMLLEQDAHIAIVDDEYGGMDGVATMEDVVETLLGLEIMDEMDDTADMQALARERARERAERLGLKVEVPANDGPAPKNSAG</sequence>
<keyword evidence="6 8" id="KW-0472">Membrane</keyword>
<evidence type="ECO:0000256" key="6">
    <source>
        <dbReference type="ARBA" id="ARBA00023136"/>
    </source>
</evidence>
<feature type="domain" description="CBS" evidence="11">
    <location>
        <begin position="263"/>
        <end position="321"/>
    </location>
</feature>
<evidence type="ECO:0000256" key="7">
    <source>
        <dbReference type="PROSITE-ProRule" id="PRU00703"/>
    </source>
</evidence>
<evidence type="ECO:0000313" key="13">
    <source>
        <dbReference type="EMBL" id="MFD0915957.1"/>
    </source>
</evidence>
<evidence type="ECO:0000256" key="8">
    <source>
        <dbReference type="PROSITE-ProRule" id="PRU01193"/>
    </source>
</evidence>
<feature type="transmembrane region" description="Helical" evidence="10">
    <location>
        <begin position="87"/>
        <end position="107"/>
    </location>
</feature>
<keyword evidence="5 7" id="KW-0129">CBS domain</keyword>
<evidence type="ECO:0000313" key="14">
    <source>
        <dbReference type="Proteomes" id="UP001597101"/>
    </source>
</evidence>
<evidence type="ECO:0000256" key="3">
    <source>
        <dbReference type="ARBA" id="ARBA00022737"/>
    </source>
</evidence>
<dbReference type="Pfam" id="PF01595">
    <property type="entry name" value="CNNM"/>
    <property type="match status" value="1"/>
</dbReference>
<dbReference type="InterPro" id="IPR046342">
    <property type="entry name" value="CBS_dom_sf"/>
</dbReference>
<dbReference type="SMART" id="SM00116">
    <property type="entry name" value="CBS"/>
    <property type="match status" value="2"/>
</dbReference>
<dbReference type="Pfam" id="PF00571">
    <property type="entry name" value="CBS"/>
    <property type="match status" value="2"/>
</dbReference>
<feature type="domain" description="CNNM transmembrane" evidence="12">
    <location>
        <begin position="1"/>
        <end position="186"/>
    </location>
</feature>
<dbReference type="InterPro" id="IPR000644">
    <property type="entry name" value="CBS_dom"/>
</dbReference>
<proteinExistence type="predicted"/>
<gene>
    <name evidence="13" type="ORF">ACFQ14_06015</name>
</gene>
<evidence type="ECO:0000256" key="1">
    <source>
        <dbReference type="ARBA" id="ARBA00004141"/>
    </source>
</evidence>
<dbReference type="SUPFAM" id="SSF54631">
    <property type="entry name" value="CBS-domain pair"/>
    <property type="match status" value="1"/>
</dbReference>